<dbReference type="InterPro" id="IPR002885">
    <property type="entry name" value="PPR_rpt"/>
</dbReference>
<protein>
    <recommendedName>
        <fullName evidence="6">Pentatricopeptide repeat-containing protein</fullName>
    </recommendedName>
</protein>
<dbReference type="PROSITE" id="PS51375">
    <property type="entry name" value="PPR"/>
    <property type="match status" value="5"/>
</dbReference>
<evidence type="ECO:0000313" key="5">
    <source>
        <dbReference type="Proteomes" id="UP000834106"/>
    </source>
</evidence>
<accession>A0AAD2ED85</accession>
<feature type="repeat" description="PPR" evidence="3">
    <location>
        <begin position="79"/>
        <end position="113"/>
    </location>
</feature>
<evidence type="ECO:0000256" key="1">
    <source>
        <dbReference type="ARBA" id="ARBA00007626"/>
    </source>
</evidence>
<feature type="repeat" description="PPR" evidence="3">
    <location>
        <begin position="149"/>
        <end position="183"/>
    </location>
</feature>
<name>A0AAD2ED85_9LAMI</name>
<evidence type="ECO:0000313" key="4">
    <source>
        <dbReference type="EMBL" id="CAI9783746.1"/>
    </source>
</evidence>
<comment type="similarity">
    <text evidence="1">Belongs to the PPR family. P subfamily.</text>
</comment>
<keyword evidence="5" id="KW-1185">Reference proteome</keyword>
<evidence type="ECO:0000256" key="3">
    <source>
        <dbReference type="PROSITE-ProRule" id="PRU00708"/>
    </source>
</evidence>
<dbReference type="InterPro" id="IPR050872">
    <property type="entry name" value="PPR_P_subfamily"/>
</dbReference>
<organism evidence="4 5">
    <name type="scientific">Fraxinus pennsylvanica</name>
    <dbReference type="NCBI Taxonomy" id="56036"/>
    <lineage>
        <taxon>Eukaryota</taxon>
        <taxon>Viridiplantae</taxon>
        <taxon>Streptophyta</taxon>
        <taxon>Embryophyta</taxon>
        <taxon>Tracheophyta</taxon>
        <taxon>Spermatophyta</taxon>
        <taxon>Magnoliopsida</taxon>
        <taxon>eudicotyledons</taxon>
        <taxon>Gunneridae</taxon>
        <taxon>Pentapetalae</taxon>
        <taxon>asterids</taxon>
        <taxon>lamiids</taxon>
        <taxon>Lamiales</taxon>
        <taxon>Oleaceae</taxon>
        <taxon>Oleeae</taxon>
        <taxon>Fraxinus</taxon>
    </lineage>
</organism>
<dbReference type="Pfam" id="PF12854">
    <property type="entry name" value="PPR_1"/>
    <property type="match status" value="1"/>
</dbReference>
<keyword evidence="2" id="KW-0677">Repeat</keyword>
<evidence type="ECO:0000256" key="2">
    <source>
        <dbReference type="ARBA" id="ARBA00022737"/>
    </source>
</evidence>
<evidence type="ECO:0008006" key="6">
    <source>
        <dbReference type="Google" id="ProtNLM"/>
    </source>
</evidence>
<dbReference type="NCBIfam" id="TIGR00756">
    <property type="entry name" value="PPR"/>
    <property type="match status" value="5"/>
</dbReference>
<dbReference type="InterPro" id="IPR011990">
    <property type="entry name" value="TPR-like_helical_dom_sf"/>
</dbReference>
<dbReference type="Pfam" id="PF13041">
    <property type="entry name" value="PPR_2"/>
    <property type="match status" value="2"/>
</dbReference>
<dbReference type="Proteomes" id="UP000834106">
    <property type="component" value="Chromosome 20"/>
</dbReference>
<sequence length="223" mass="25747">MIQRGEEPSCVTYNILMNGHCLDNRIDDAMELFVLMEAKGRKRDVVIFNVLISWYCKSQKLKEAMRLFEEMIRQKYKRNVITFNTLLLSLFKVDRVKHAHELFGKMKFPEVIPNSATYDILSNGYIENNCLVDAMKLICTLDISTLNFGIDTYNCVLDRLCKAGELDLASELFGTLFHKGLVSNVVTYTIMIHGFSKHRNMEKTNNLSLKMEKEGCVYMIGLF</sequence>
<dbReference type="PANTHER" id="PTHR46128:SF287">
    <property type="entry name" value="PENTACOTRIPEPTIDE-REPEAT REGION OF PRORP DOMAIN-CONTAINING PROTEIN"/>
    <property type="match status" value="1"/>
</dbReference>
<dbReference type="EMBL" id="OU503055">
    <property type="protein sequence ID" value="CAI9783746.1"/>
    <property type="molecule type" value="Genomic_DNA"/>
</dbReference>
<dbReference type="PANTHER" id="PTHR46128">
    <property type="entry name" value="MITOCHONDRIAL GROUP I INTRON SPLICING FACTOR CCM1"/>
    <property type="match status" value="1"/>
</dbReference>
<feature type="repeat" description="PPR" evidence="3">
    <location>
        <begin position="44"/>
        <end position="78"/>
    </location>
</feature>
<feature type="repeat" description="PPR" evidence="3">
    <location>
        <begin position="9"/>
        <end position="43"/>
    </location>
</feature>
<proteinExistence type="inferred from homology"/>
<reference evidence="4" key="1">
    <citation type="submission" date="2023-05" db="EMBL/GenBank/DDBJ databases">
        <authorList>
            <person name="Huff M."/>
        </authorList>
    </citation>
    <scope>NUCLEOTIDE SEQUENCE</scope>
</reference>
<dbReference type="Gene3D" id="1.25.40.10">
    <property type="entry name" value="Tetratricopeptide repeat domain"/>
    <property type="match status" value="3"/>
</dbReference>
<gene>
    <name evidence="4" type="ORF">FPE_LOCUS30891</name>
</gene>
<dbReference type="AlphaFoldDB" id="A0AAD2ED85"/>
<feature type="repeat" description="PPR" evidence="3">
    <location>
        <begin position="184"/>
        <end position="218"/>
    </location>
</feature>